<keyword evidence="1" id="KW-0812">Transmembrane</keyword>
<proteinExistence type="predicted"/>
<keyword evidence="1" id="KW-1133">Transmembrane helix</keyword>
<evidence type="ECO:0000313" key="3">
    <source>
        <dbReference type="Proteomes" id="UP000317355"/>
    </source>
</evidence>
<dbReference type="EMBL" id="VMRY01000060">
    <property type="protein sequence ID" value="TVT53180.1"/>
    <property type="molecule type" value="Genomic_DNA"/>
</dbReference>
<dbReference type="Proteomes" id="UP000317355">
    <property type="component" value="Unassembled WGS sequence"/>
</dbReference>
<sequence>MTNQTNSAGKGLFESLSALSATLLGMLYTRLDLLSIDLEEERAHLILQLVLVLTALFFMGIGVVLIALLLVMVYWETHRILVLASLAGIFLLAGLVAGGFALHKVRTKPKLFAASLSELHKDRQQLVPPV</sequence>
<comment type="caution">
    <text evidence="2">The sequence shown here is derived from an EMBL/GenBank/DDBJ whole genome shotgun (WGS) entry which is preliminary data.</text>
</comment>
<organism evidence="2 3">
    <name type="scientific">Sedimenticola thiotaurini</name>
    <dbReference type="NCBI Taxonomy" id="1543721"/>
    <lineage>
        <taxon>Bacteria</taxon>
        <taxon>Pseudomonadati</taxon>
        <taxon>Pseudomonadota</taxon>
        <taxon>Gammaproteobacteria</taxon>
        <taxon>Chromatiales</taxon>
        <taxon>Sedimenticolaceae</taxon>
        <taxon>Sedimenticola</taxon>
    </lineage>
</organism>
<protein>
    <submittedName>
        <fullName evidence="2">Phage holin family protein</fullName>
    </submittedName>
</protein>
<evidence type="ECO:0000256" key="1">
    <source>
        <dbReference type="SAM" id="Phobius"/>
    </source>
</evidence>
<evidence type="ECO:0000313" key="2">
    <source>
        <dbReference type="EMBL" id="TVT53180.1"/>
    </source>
</evidence>
<dbReference type="AlphaFoldDB" id="A0A558CWP3"/>
<name>A0A558CWP3_9GAMM</name>
<reference evidence="2 3" key="1">
    <citation type="submission" date="2019-07" db="EMBL/GenBank/DDBJ databases">
        <title>The pathways for chlorine oxyanion respiration interact through the shared metabolite chlorate.</title>
        <authorList>
            <person name="Barnum T.P."/>
            <person name="Cheng Y."/>
            <person name="Hill K.A."/>
            <person name="Lucas L.N."/>
            <person name="Carlson H.K."/>
            <person name="Coates J.D."/>
        </authorList>
    </citation>
    <scope>NUCLEOTIDE SEQUENCE [LARGE SCALE GENOMIC DNA]</scope>
    <source>
        <strain evidence="2">BK-3</strain>
    </source>
</reference>
<feature type="transmembrane region" description="Helical" evidence="1">
    <location>
        <begin position="45"/>
        <end position="74"/>
    </location>
</feature>
<accession>A0A558CWP3</accession>
<feature type="transmembrane region" description="Helical" evidence="1">
    <location>
        <begin position="80"/>
        <end position="102"/>
    </location>
</feature>
<keyword evidence="1" id="KW-0472">Membrane</keyword>
<dbReference type="Pfam" id="PF07332">
    <property type="entry name" value="Phage_holin_3_6"/>
    <property type="match status" value="1"/>
</dbReference>
<feature type="transmembrane region" description="Helical" evidence="1">
    <location>
        <begin position="12"/>
        <end position="33"/>
    </location>
</feature>
<gene>
    <name evidence="2" type="ORF">FHK82_12390</name>
</gene>
<dbReference type="InterPro" id="IPR009937">
    <property type="entry name" value="Phage_holin_3_6"/>
</dbReference>